<reference evidence="1" key="1">
    <citation type="submission" date="2022-10" db="EMBL/GenBank/DDBJ databases">
        <title>Complete Genome of Trichothecium roseum strain YXFP-22015, a Plant Pathogen Isolated from Citrus.</title>
        <authorList>
            <person name="Wang Y."/>
            <person name="Zhu L."/>
        </authorList>
    </citation>
    <scope>NUCLEOTIDE SEQUENCE</scope>
    <source>
        <strain evidence="1">YXFP-22015</strain>
    </source>
</reference>
<organism evidence="1 2">
    <name type="scientific">Trichothecium roseum</name>
    <dbReference type="NCBI Taxonomy" id="47278"/>
    <lineage>
        <taxon>Eukaryota</taxon>
        <taxon>Fungi</taxon>
        <taxon>Dikarya</taxon>
        <taxon>Ascomycota</taxon>
        <taxon>Pezizomycotina</taxon>
        <taxon>Sordariomycetes</taxon>
        <taxon>Hypocreomycetidae</taxon>
        <taxon>Hypocreales</taxon>
        <taxon>Hypocreales incertae sedis</taxon>
        <taxon>Trichothecium</taxon>
    </lineage>
</organism>
<evidence type="ECO:0000313" key="1">
    <source>
        <dbReference type="EMBL" id="KAI9901946.1"/>
    </source>
</evidence>
<keyword evidence="2" id="KW-1185">Reference proteome</keyword>
<proteinExistence type="predicted"/>
<gene>
    <name evidence="1" type="ORF">N3K66_003763</name>
</gene>
<dbReference type="Proteomes" id="UP001163324">
    <property type="component" value="Chromosome 3"/>
</dbReference>
<dbReference type="EMBL" id="CM047942">
    <property type="protein sequence ID" value="KAI9901946.1"/>
    <property type="molecule type" value="Genomic_DNA"/>
</dbReference>
<sequence>MRFRIRSLLYLILTALFLAAATKFLLSETYYNAARYAKSKFIAVGPPRPPPVVPGENDGPLAGPQPNVEPELEPEYEFEIKDGEILSADDIVQYLESVTDWESRVLPRMGCRPITTYRYDHLRPGNAGIHYLFAINLRDSLHIIPRLLGTVLEVMHYLGSEHCALSIVEGHSGDGTQDVLAALVPVLRGAGVRYSFQRSDIDPAAGDRVGRLARLRNLALEPLLGRADLGPDPTVVFLNDVAACPNDVLELAHQRRHLGADMTCAMDWTHAGDRPSFYDVWIARGMTGDTFFRIPDDGSWEGAWDLFWNDGLSGSRLDTARPFQVFSCWNGAAVFGARPLLAGEAGGAVSFRSAFEAAGECYQGEPVLFCKDLWFRGHGRIAVVPSVSLEYSDAAGEDIKREKGWTEDVVAGLDPAGDLIDWQAQPPAEIKCAPGWQNQHWQKWDQGLS</sequence>
<evidence type="ECO:0000313" key="2">
    <source>
        <dbReference type="Proteomes" id="UP001163324"/>
    </source>
</evidence>
<name>A0ACC0V6A7_9HYPO</name>
<comment type="caution">
    <text evidence="1">The sequence shown here is derived from an EMBL/GenBank/DDBJ whole genome shotgun (WGS) entry which is preliminary data.</text>
</comment>
<accession>A0ACC0V6A7</accession>
<protein>
    <submittedName>
        <fullName evidence="1">Uncharacterized protein</fullName>
    </submittedName>
</protein>